<comment type="caution">
    <text evidence="15">The sequence shown here is derived from an EMBL/GenBank/DDBJ whole genome shotgun (WGS) entry which is preliminary data.</text>
</comment>
<dbReference type="InterPro" id="IPR000531">
    <property type="entry name" value="Beta-barrel_TonB"/>
</dbReference>
<organism evidence="15 16">
    <name type="scientific">Prevotella koreensis</name>
    <dbReference type="NCBI Taxonomy" id="2490854"/>
    <lineage>
        <taxon>Bacteria</taxon>
        <taxon>Pseudomonadati</taxon>
        <taxon>Bacteroidota</taxon>
        <taxon>Bacteroidia</taxon>
        <taxon>Bacteroidales</taxon>
        <taxon>Prevotellaceae</taxon>
        <taxon>Prevotella</taxon>
    </lineage>
</organism>
<evidence type="ECO:0000259" key="13">
    <source>
        <dbReference type="Pfam" id="PF00593"/>
    </source>
</evidence>
<dbReference type="GO" id="GO:0044718">
    <property type="term" value="P:siderophore transmembrane transport"/>
    <property type="evidence" value="ECO:0007669"/>
    <property type="project" value="TreeGrafter"/>
</dbReference>
<name>A0A432LIX4_9BACT</name>
<evidence type="ECO:0000256" key="11">
    <source>
        <dbReference type="RuleBase" id="RU003357"/>
    </source>
</evidence>
<keyword evidence="9 10" id="KW-0998">Cell outer membrane</keyword>
<dbReference type="InterPro" id="IPR036942">
    <property type="entry name" value="Beta-barrel_TonB_sf"/>
</dbReference>
<dbReference type="SUPFAM" id="SSF56935">
    <property type="entry name" value="Porins"/>
    <property type="match status" value="1"/>
</dbReference>
<keyword evidence="8 15" id="KW-0675">Receptor</keyword>
<evidence type="ECO:0000256" key="3">
    <source>
        <dbReference type="ARBA" id="ARBA00022452"/>
    </source>
</evidence>
<evidence type="ECO:0000256" key="10">
    <source>
        <dbReference type="PROSITE-ProRule" id="PRU01360"/>
    </source>
</evidence>
<keyword evidence="12" id="KW-1133">Transmembrane helix</keyword>
<evidence type="ECO:0000313" key="15">
    <source>
        <dbReference type="EMBL" id="RUL58358.1"/>
    </source>
</evidence>
<evidence type="ECO:0000256" key="5">
    <source>
        <dbReference type="ARBA" id="ARBA00022729"/>
    </source>
</evidence>
<keyword evidence="7 10" id="KW-0472">Membrane</keyword>
<dbReference type="PANTHER" id="PTHR30069:SF29">
    <property type="entry name" value="HEMOGLOBIN AND HEMOGLOBIN-HAPTOGLOBIN-BINDING PROTEIN 1-RELATED"/>
    <property type="match status" value="1"/>
</dbReference>
<dbReference type="RefSeq" id="WP_126677462.1">
    <property type="nucleotide sequence ID" value="NZ_RYYU01000001.1"/>
</dbReference>
<evidence type="ECO:0000259" key="14">
    <source>
        <dbReference type="Pfam" id="PF07715"/>
    </source>
</evidence>
<dbReference type="InterPro" id="IPR012910">
    <property type="entry name" value="Plug_dom"/>
</dbReference>
<evidence type="ECO:0000256" key="6">
    <source>
        <dbReference type="ARBA" id="ARBA00023077"/>
    </source>
</evidence>
<dbReference type="Gene3D" id="2.40.170.20">
    <property type="entry name" value="TonB-dependent receptor, beta-barrel domain"/>
    <property type="match status" value="1"/>
</dbReference>
<feature type="domain" description="TonB-dependent receptor-like beta-barrel" evidence="13">
    <location>
        <begin position="218"/>
        <end position="659"/>
    </location>
</feature>
<dbReference type="PROSITE" id="PS52016">
    <property type="entry name" value="TONB_DEPENDENT_REC_3"/>
    <property type="match status" value="1"/>
</dbReference>
<reference evidence="15 16" key="1">
    <citation type="submission" date="2018-12" db="EMBL/GenBank/DDBJ databases">
        <title>Genome sequencing of Prevotella sp. KCOM 3155 (= JS262).</title>
        <authorList>
            <person name="Kook J.-K."/>
            <person name="Park S.-N."/>
            <person name="Lim Y.K."/>
        </authorList>
    </citation>
    <scope>NUCLEOTIDE SEQUENCE [LARGE SCALE GENOMIC DNA]</scope>
    <source>
        <strain evidence="15 16">KCOM 3155</strain>
    </source>
</reference>
<protein>
    <submittedName>
        <fullName evidence="15">TonB-dependent receptor</fullName>
    </submittedName>
</protein>
<comment type="similarity">
    <text evidence="10 11">Belongs to the TonB-dependent receptor family.</text>
</comment>
<gene>
    <name evidence="15" type="ORF">EHV08_00285</name>
</gene>
<dbReference type="Proteomes" id="UP000278983">
    <property type="component" value="Unassembled WGS sequence"/>
</dbReference>
<evidence type="ECO:0000256" key="9">
    <source>
        <dbReference type="ARBA" id="ARBA00023237"/>
    </source>
</evidence>
<evidence type="ECO:0000256" key="7">
    <source>
        <dbReference type="ARBA" id="ARBA00023136"/>
    </source>
</evidence>
<dbReference type="AlphaFoldDB" id="A0A432LIX4"/>
<keyword evidence="4 10" id="KW-0812">Transmembrane</keyword>
<evidence type="ECO:0000313" key="16">
    <source>
        <dbReference type="Proteomes" id="UP000278983"/>
    </source>
</evidence>
<evidence type="ECO:0000256" key="12">
    <source>
        <dbReference type="SAM" id="Phobius"/>
    </source>
</evidence>
<keyword evidence="16" id="KW-1185">Reference proteome</keyword>
<dbReference type="InterPro" id="IPR039426">
    <property type="entry name" value="TonB-dep_rcpt-like"/>
</dbReference>
<sequence>MYKNRFNKRETITFRHFLNKGYALFSCLGKEVIVGTLSIATLTYAKADGISTRQSDIDPIIDEKEVTLEEVEVNGSLAPLSSGKAARMVTVLTRKEIQAAPVQSVNDLLKYAVAVDVRQRGALGAQTDIGIRGGTQEQVAVLLNGIDITDPHTGHNSVEYPVDLSEIERIEIIEGPASRLFGTSSLVGAINIVTKLADKSSIDLNTEGGSFGYFTIGGRANARTGKFNNQISGNYKRSDGFSRAKSGALNADFKGGKAFYQGSFDDRNIGINWHGGMSIKDFGSNTFYGIGSDTQFEHVSKTFVALQGESKRLWMHIKPAVYWNRTFDRFEYFRGTTKPVPYNYHLTNVFGARLNFYFDSSIGRTAFGAAYRNEDIVSGNLGEPLANPKHISNTDRDYTHGLNRSDISFHLEHNVLLKDFTLSAGFVLLKNTWNKRHFGFYPGIDASYRLGEHFKLFASWNTSLRTPSFTEMYYNVGEHIPNPLLNPEELSAIEGGMKYTARGIYGSVSVYHNRYKNMIDWIADDTGEKRAWRSVNFTKVNTIGVESNIRFDLKELLPKQNMLKSLQVAYNYIDQNKCEVENIITESKQEYLRHKFVATLQMHLVASLDLGLNYRHQKRNGSYTDRNGKSQKYNPYSLLDARLSWNKPQYTIYAEVNNLMDKKDYVDFGNIPQPGLWVTAGVTVKI</sequence>
<dbReference type="Gene3D" id="2.170.130.10">
    <property type="entry name" value="TonB-dependent receptor, plug domain"/>
    <property type="match status" value="1"/>
</dbReference>
<dbReference type="Pfam" id="PF00593">
    <property type="entry name" value="TonB_dep_Rec_b-barrel"/>
    <property type="match status" value="1"/>
</dbReference>
<dbReference type="EMBL" id="RYYU01000001">
    <property type="protein sequence ID" value="RUL58358.1"/>
    <property type="molecule type" value="Genomic_DNA"/>
</dbReference>
<dbReference type="PANTHER" id="PTHR30069">
    <property type="entry name" value="TONB-DEPENDENT OUTER MEMBRANE RECEPTOR"/>
    <property type="match status" value="1"/>
</dbReference>
<dbReference type="OrthoDB" id="9758472at2"/>
<accession>A0A432LIX4</accession>
<dbReference type="InterPro" id="IPR037066">
    <property type="entry name" value="Plug_dom_sf"/>
</dbReference>
<dbReference type="GO" id="GO:0009279">
    <property type="term" value="C:cell outer membrane"/>
    <property type="evidence" value="ECO:0007669"/>
    <property type="project" value="UniProtKB-SubCell"/>
</dbReference>
<evidence type="ECO:0000256" key="1">
    <source>
        <dbReference type="ARBA" id="ARBA00004571"/>
    </source>
</evidence>
<evidence type="ECO:0000256" key="8">
    <source>
        <dbReference type="ARBA" id="ARBA00023170"/>
    </source>
</evidence>
<keyword evidence="6 11" id="KW-0798">TonB box</keyword>
<evidence type="ECO:0000256" key="2">
    <source>
        <dbReference type="ARBA" id="ARBA00022448"/>
    </source>
</evidence>
<keyword evidence="5" id="KW-0732">Signal</keyword>
<dbReference type="Pfam" id="PF07715">
    <property type="entry name" value="Plug"/>
    <property type="match status" value="1"/>
</dbReference>
<feature type="transmembrane region" description="Helical" evidence="12">
    <location>
        <begin position="21"/>
        <end position="45"/>
    </location>
</feature>
<keyword evidence="3 10" id="KW-1134">Transmembrane beta strand</keyword>
<keyword evidence="2 10" id="KW-0813">Transport</keyword>
<evidence type="ECO:0000256" key="4">
    <source>
        <dbReference type="ARBA" id="ARBA00022692"/>
    </source>
</evidence>
<comment type="subcellular location">
    <subcellularLocation>
        <location evidence="1 10">Cell outer membrane</location>
        <topology evidence="1 10">Multi-pass membrane protein</topology>
    </subcellularLocation>
</comment>
<dbReference type="GO" id="GO:0015344">
    <property type="term" value="F:siderophore uptake transmembrane transporter activity"/>
    <property type="evidence" value="ECO:0007669"/>
    <property type="project" value="TreeGrafter"/>
</dbReference>
<feature type="domain" description="TonB-dependent receptor plug" evidence="14">
    <location>
        <begin position="85"/>
        <end position="188"/>
    </location>
</feature>
<proteinExistence type="inferred from homology"/>